<sequence>MLAHEASLLNALVATPMPSSLIKPLIKDIYTAIQNQYGPTATPTNITAFPPYLILEFPTSTA</sequence>
<name>A0A0A8ZVK2_ARUDO</name>
<reference evidence="1" key="2">
    <citation type="journal article" date="2015" name="Data Brief">
        <title>Shoot transcriptome of the giant reed, Arundo donax.</title>
        <authorList>
            <person name="Barrero R.A."/>
            <person name="Guerrero F.D."/>
            <person name="Moolhuijzen P."/>
            <person name="Goolsby J.A."/>
            <person name="Tidwell J."/>
            <person name="Bellgard S.E."/>
            <person name="Bellgard M.I."/>
        </authorList>
    </citation>
    <scope>NUCLEOTIDE SEQUENCE</scope>
    <source>
        <tissue evidence="1">Shoot tissue taken approximately 20 cm above the soil surface</tissue>
    </source>
</reference>
<accession>A0A0A8ZVK2</accession>
<evidence type="ECO:0000313" key="1">
    <source>
        <dbReference type="EMBL" id="JAD41718.1"/>
    </source>
</evidence>
<protein>
    <submittedName>
        <fullName evidence="1">Uncharacterized protein</fullName>
    </submittedName>
</protein>
<organism evidence="1">
    <name type="scientific">Arundo donax</name>
    <name type="common">Giant reed</name>
    <name type="synonym">Donax arundinaceus</name>
    <dbReference type="NCBI Taxonomy" id="35708"/>
    <lineage>
        <taxon>Eukaryota</taxon>
        <taxon>Viridiplantae</taxon>
        <taxon>Streptophyta</taxon>
        <taxon>Embryophyta</taxon>
        <taxon>Tracheophyta</taxon>
        <taxon>Spermatophyta</taxon>
        <taxon>Magnoliopsida</taxon>
        <taxon>Liliopsida</taxon>
        <taxon>Poales</taxon>
        <taxon>Poaceae</taxon>
        <taxon>PACMAD clade</taxon>
        <taxon>Arundinoideae</taxon>
        <taxon>Arundineae</taxon>
        <taxon>Arundo</taxon>
    </lineage>
</organism>
<reference evidence="1" key="1">
    <citation type="submission" date="2014-09" db="EMBL/GenBank/DDBJ databases">
        <authorList>
            <person name="Magalhaes I.L.F."/>
            <person name="Oliveira U."/>
            <person name="Santos F.R."/>
            <person name="Vidigal T.H.D.A."/>
            <person name="Brescovit A.D."/>
            <person name="Santos A.J."/>
        </authorList>
    </citation>
    <scope>NUCLEOTIDE SEQUENCE</scope>
    <source>
        <tissue evidence="1">Shoot tissue taken approximately 20 cm above the soil surface</tissue>
    </source>
</reference>
<proteinExistence type="predicted"/>
<dbReference type="AlphaFoldDB" id="A0A0A8ZVK2"/>
<dbReference type="EMBL" id="GBRH01256177">
    <property type="protein sequence ID" value="JAD41718.1"/>
    <property type="molecule type" value="Transcribed_RNA"/>
</dbReference>